<accession>A0ABM8ZPP7</accession>
<sequence>MTHPIRSLIARIAALALLAIVFYQWNSQVAWATTLTRILTFHGEIAISFSPIFWGMIALVPFILLKNTVWIARLLAIAVAGYATYSIGLMNIRVALDFKQYDALIPFILMILLPLPTFFMSKGVAAKKHTA</sequence>
<dbReference type="Proteomes" id="UP000838672">
    <property type="component" value="Unassembled WGS sequence"/>
</dbReference>
<dbReference type="RefSeq" id="WP_237464014.1">
    <property type="nucleotide sequence ID" value="NZ_CAKLDI010000001.1"/>
</dbReference>
<keyword evidence="1" id="KW-0812">Transmembrane</keyword>
<evidence type="ECO:0000313" key="3">
    <source>
        <dbReference type="Proteomes" id="UP000838672"/>
    </source>
</evidence>
<evidence type="ECO:0008006" key="4">
    <source>
        <dbReference type="Google" id="ProtNLM"/>
    </source>
</evidence>
<proteinExistence type="predicted"/>
<protein>
    <recommendedName>
        <fullName evidence="4">DoxX family protein</fullName>
    </recommendedName>
</protein>
<organism evidence="2 3">
    <name type="scientific">Vibrio stylophorae</name>
    <dbReference type="NCBI Taxonomy" id="659351"/>
    <lineage>
        <taxon>Bacteria</taxon>
        <taxon>Pseudomonadati</taxon>
        <taxon>Pseudomonadota</taxon>
        <taxon>Gammaproteobacteria</taxon>
        <taxon>Vibrionales</taxon>
        <taxon>Vibrionaceae</taxon>
        <taxon>Vibrio</taxon>
    </lineage>
</organism>
<feature type="transmembrane region" description="Helical" evidence="1">
    <location>
        <begin position="72"/>
        <end position="92"/>
    </location>
</feature>
<feature type="transmembrane region" description="Helical" evidence="1">
    <location>
        <begin position="7"/>
        <end position="25"/>
    </location>
</feature>
<keyword evidence="3" id="KW-1185">Reference proteome</keyword>
<keyword evidence="1" id="KW-1133">Transmembrane helix</keyword>
<reference evidence="2" key="1">
    <citation type="submission" date="2021-11" db="EMBL/GenBank/DDBJ databases">
        <authorList>
            <person name="Rodrigo-Torres L."/>
            <person name="Arahal R. D."/>
            <person name="Lucena T."/>
        </authorList>
    </citation>
    <scope>NUCLEOTIDE SEQUENCE</scope>
    <source>
        <strain evidence="2">CECT 7929</strain>
    </source>
</reference>
<feature type="transmembrane region" description="Helical" evidence="1">
    <location>
        <begin position="45"/>
        <end position="65"/>
    </location>
</feature>
<dbReference type="EMBL" id="CAKLDI010000001">
    <property type="protein sequence ID" value="CAH0532225.1"/>
    <property type="molecule type" value="Genomic_DNA"/>
</dbReference>
<evidence type="ECO:0000256" key="1">
    <source>
        <dbReference type="SAM" id="Phobius"/>
    </source>
</evidence>
<evidence type="ECO:0000313" key="2">
    <source>
        <dbReference type="EMBL" id="CAH0532225.1"/>
    </source>
</evidence>
<name>A0ABM8ZPP7_9VIBR</name>
<gene>
    <name evidence="2" type="ORF">VST7929_00036</name>
</gene>
<comment type="caution">
    <text evidence="2">The sequence shown here is derived from an EMBL/GenBank/DDBJ whole genome shotgun (WGS) entry which is preliminary data.</text>
</comment>
<feature type="transmembrane region" description="Helical" evidence="1">
    <location>
        <begin position="104"/>
        <end position="125"/>
    </location>
</feature>
<keyword evidence="1" id="KW-0472">Membrane</keyword>